<evidence type="ECO:0000256" key="1">
    <source>
        <dbReference type="ARBA" id="ARBA00004496"/>
    </source>
</evidence>
<comment type="function">
    <text evidence="6">Required for the assembly and/or stability of the 40S ribosomal subunit. Required for the processing of the 20S rRNA-precursor to mature 18S rRNA in a late step of the maturation of 40S ribosomal subunits.</text>
</comment>
<sequence>MATRVLSQKEQDIQMMLAAHVHLGTKNCHFQMERYVFKRRTDGIYIINLGKTWEKLQLAARVIVAIENPQDIIVQSARPYGQRAVLKFAQYTGAHPIAGRHTPGTFTNQLQTSFSEPRLLILADPRTDHQPIKESALGNIPTIAFCDTDSQLRFVDIGIPGNNKGKHSIGCLFWLLARMVLQMRGTIAPGHKWDVMVDLFFHRDPEEAKEQQEEREASVAPDYGAVVEYGGIMPSEQWPSDFANDAPDVEAMPSLVAPAAGVEWTSFQADWDAAAAPVAESDLPPAGVPTLGWDPASAPNATGSD</sequence>
<dbReference type="InterPro" id="IPR001865">
    <property type="entry name" value="Ribosomal_uS2"/>
</dbReference>
<accession>A0A2I0W081</accession>
<comment type="similarity">
    <text evidence="2 6 7">Belongs to the universal ribosomal protein uS2 family.</text>
</comment>
<dbReference type="InterPro" id="IPR023591">
    <property type="entry name" value="Ribosomal_uS2_flav_dom_sf"/>
</dbReference>
<dbReference type="GO" id="GO:0022627">
    <property type="term" value="C:cytosolic small ribosomal subunit"/>
    <property type="evidence" value="ECO:0007669"/>
    <property type="project" value="UniProtKB-UniRule"/>
</dbReference>
<keyword evidence="3 6" id="KW-0963">Cytoplasm</keyword>
<dbReference type="InterPro" id="IPR005707">
    <property type="entry name" value="Ribosomal_uS2_euk/arc"/>
</dbReference>
<dbReference type="PROSITE" id="PS00963">
    <property type="entry name" value="RIBOSOMAL_S2_2"/>
    <property type="match status" value="1"/>
</dbReference>
<dbReference type="SUPFAM" id="SSF52313">
    <property type="entry name" value="Ribosomal protein S2"/>
    <property type="match status" value="1"/>
</dbReference>
<keyword evidence="4 6" id="KW-0689">Ribosomal protein</keyword>
<dbReference type="Pfam" id="PF00318">
    <property type="entry name" value="Ribosomal_S2"/>
    <property type="match status" value="2"/>
</dbReference>
<dbReference type="Gene3D" id="3.40.50.10490">
    <property type="entry name" value="Glucose-6-phosphate isomerase like protein, domain 1"/>
    <property type="match status" value="1"/>
</dbReference>
<dbReference type="PRINTS" id="PR00395">
    <property type="entry name" value="RIBOSOMALS2"/>
</dbReference>
<dbReference type="AlphaFoldDB" id="A0A2I0W081"/>
<dbReference type="STRING" id="906689.A0A2I0W081"/>
<dbReference type="OrthoDB" id="10248475at2759"/>
<dbReference type="NCBIfam" id="TIGR01012">
    <property type="entry name" value="uS2_euk_arch"/>
    <property type="match status" value="1"/>
</dbReference>
<dbReference type="GO" id="GO:0003735">
    <property type="term" value="F:structural constituent of ribosome"/>
    <property type="evidence" value="ECO:0007669"/>
    <property type="project" value="UniProtKB-UniRule"/>
</dbReference>
<name>A0A2I0W081_9ASPA</name>
<dbReference type="PANTHER" id="PTHR11489">
    <property type="entry name" value="40S RIBOSOMAL PROTEIN SA"/>
    <property type="match status" value="1"/>
</dbReference>
<evidence type="ECO:0000256" key="4">
    <source>
        <dbReference type="ARBA" id="ARBA00022980"/>
    </source>
</evidence>
<feature type="region of interest" description="Disordered" evidence="8">
    <location>
        <begin position="280"/>
        <end position="305"/>
    </location>
</feature>
<evidence type="ECO:0000256" key="3">
    <source>
        <dbReference type="ARBA" id="ARBA00022490"/>
    </source>
</evidence>
<evidence type="ECO:0000256" key="8">
    <source>
        <dbReference type="SAM" id="MobiDB-lite"/>
    </source>
</evidence>
<organism evidence="9 10">
    <name type="scientific">Dendrobium catenatum</name>
    <dbReference type="NCBI Taxonomy" id="906689"/>
    <lineage>
        <taxon>Eukaryota</taxon>
        <taxon>Viridiplantae</taxon>
        <taxon>Streptophyta</taxon>
        <taxon>Embryophyta</taxon>
        <taxon>Tracheophyta</taxon>
        <taxon>Spermatophyta</taxon>
        <taxon>Magnoliopsida</taxon>
        <taxon>Liliopsida</taxon>
        <taxon>Asparagales</taxon>
        <taxon>Orchidaceae</taxon>
        <taxon>Epidendroideae</taxon>
        <taxon>Malaxideae</taxon>
        <taxon>Dendrobiinae</taxon>
        <taxon>Dendrobium</taxon>
    </lineage>
</organism>
<proteinExistence type="inferred from homology"/>
<keyword evidence="5 6" id="KW-0687">Ribonucleoprotein</keyword>
<gene>
    <name evidence="9" type="ORF">MA16_Dca002341</name>
</gene>
<dbReference type="HAMAP" id="MF_03015">
    <property type="entry name" value="Ribosomal_S2_euk"/>
    <property type="match status" value="1"/>
</dbReference>
<evidence type="ECO:0000313" key="10">
    <source>
        <dbReference type="Proteomes" id="UP000233837"/>
    </source>
</evidence>
<comment type="subunit">
    <text evidence="6">Component of the small ribosomal subunit. Mature ribosomes consist of a small (40S) and a large (60S) subunit. The 40S subunit contains about 33 different proteins and 1 molecule of RNA (18S). The 60S subunit contains about 49 different proteins and 3 molecules of RNA (25S, 5.8S and 5S). Interacts with ribosomal protein S21.</text>
</comment>
<dbReference type="FunFam" id="3.40.50.10490:FF:000017">
    <property type="entry name" value="40S ribosomal protein SA"/>
    <property type="match status" value="1"/>
</dbReference>
<dbReference type="EMBL" id="KZ503041">
    <property type="protein sequence ID" value="PKU69072.1"/>
    <property type="molecule type" value="Genomic_DNA"/>
</dbReference>
<evidence type="ECO:0000256" key="2">
    <source>
        <dbReference type="ARBA" id="ARBA00006242"/>
    </source>
</evidence>
<reference evidence="9 10" key="1">
    <citation type="journal article" date="2016" name="Sci. Rep.">
        <title>The Dendrobium catenatum Lindl. genome sequence provides insights into polysaccharide synthase, floral development and adaptive evolution.</title>
        <authorList>
            <person name="Zhang G.Q."/>
            <person name="Xu Q."/>
            <person name="Bian C."/>
            <person name="Tsai W.C."/>
            <person name="Yeh C.M."/>
            <person name="Liu K.W."/>
            <person name="Yoshida K."/>
            <person name="Zhang L.S."/>
            <person name="Chang S.B."/>
            <person name="Chen F."/>
            <person name="Shi Y."/>
            <person name="Su Y.Y."/>
            <person name="Zhang Y.Q."/>
            <person name="Chen L.J."/>
            <person name="Yin Y."/>
            <person name="Lin M."/>
            <person name="Huang H."/>
            <person name="Deng H."/>
            <person name="Wang Z.W."/>
            <person name="Zhu S.L."/>
            <person name="Zhao X."/>
            <person name="Deng C."/>
            <person name="Niu S.C."/>
            <person name="Huang J."/>
            <person name="Wang M."/>
            <person name="Liu G.H."/>
            <person name="Yang H.J."/>
            <person name="Xiao X.J."/>
            <person name="Hsiao Y.Y."/>
            <person name="Wu W.L."/>
            <person name="Chen Y.Y."/>
            <person name="Mitsuda N."/>
            <person name="Ohme-Takagi M."/>
            <person name="Luo Y.B."/>
            <person name="Van de Peer Y."/>
            <person name="Liu Z.J."/>
        </authorList>
    </citation>
    <scope>NUCLEOTIDE SEQUENCE [LARGE SCALE GENOMIC DNA]</scope>
    <source>
        <tissue evidence="9">The whole plant</tissue>
    </source>
</reference>
<dbReference type="GO" id="GO:0006412">
    <property type="term" value="P:translation"/>
    <property type="evidence" value="ECO:0007669"/>
    <property type="project" value="UniProtKB-UniRule"/>
</dbReference>
<protein>
    <recommendedName>
        <fullName evidence="6">Small ribosomal subunit protein uS2</fullName>
    </recommendedName>
</protein>
<reference evidence="9 10" key="2">
    <citation type="journal article" date="2017" name="Nature">
        <title>The Apostasia genome and the evolution of orchids.</title>
        <authorList>
            <person name="Zhang G.Q."/>
            <person name="Liu K.W."/>
            <person name="Li Z."/>
            <person name="Lohaus R."/>
            <person name="Hsiao Y.Y."/>
            <person name="Niu S.C."/>
            <person name="Wang J.Y."/>
            <person name="Lin Y.C."/>
            <person name="Xu Q."/>
            <person name="Chen L.J."/>
            <person name="Yoshida K."/>
            <person name="Fujiwara S."/>
            <person name="Wang Z.W."/>
            <person name="Zhang Y.Q."/>
            <person name="Mitsuda N."/>
            <person name="Wang M."/>
            <person name="Liu G.H."/>
            <person name="Pecoraro L."/>
            <person name="Huang H.X."/>
            <person name="Xiao X.J."/>
            <person name="Lin M."/>
            <person name="Wu X.Y."/>
            <person name="Wu W.L."/>
            <person name="Chen Y.Y."/>
            <person name="Chang S.B."/>
            <person name="Sakamoto S."/>
            <person name="Ohme-Takagi M."/>
            <person name="Yagi M."/>
            <person name="Zeng S.J."/>
            <person name="Shen C.Y."/>
            <person name="Yeh C.M."/>
            <person name="Luo Y.B."/>
            <person name="Tsai W.C."/>
            <person name="Van de Peer Y."/>
            <person name="Liu Z.J."/>
        </authorList>
    </citation>
    <scope>NUCLEOTIDE SEQUENCE [LARGE SCALE GENOMIC DNA]</scope>
    <source>
        <tissue evidence="9">The whole plant</tissue>
    </source>
</reference>
<dbReference type="InterPro" id="IPR018130">
    <property type="entry name" value="Ribosomal_uS2_CS"/>
</dbReference>
<evidence type="ECO:0000256" key="5">
    <source>
        <dbReference type="ARBA" id="ARBA00023274"/>
    </source>
</evidence>
<dbReference type="CDD" id="cd01425">
    <property type="entry name" value="RPS2"/>
    <property type="match status" value="1"/>
</dbReference>
<dbReference type="Proteomes" id="UP000233837">
    <property type="component" value="Unassembled WGS sequence"/>
</dbReference>
<comment type="subcellular location">
    <subcellularLocation>
        <location evidence="1 6">Cytoplasm</location>
    </subcellularLocation>
</comment>
<keyword evidence="10" id="KW-1185">Reference proteome</keyword>
<dbReference type="GO" id="GO:0000028">
    <property type="term" value="P:ribosomal small subunit assembly"/>
    <property type="evidence" value="ECO:0007669"/>
    <property type="project" value="UniProtKB-UniRule"/>
</dbReference>
<evidence type="ECO:0000256" key="6">
    <source>
        <dbReference type="HAMAP-Rule" id="MF_03015"/>
    </source>
</evidence>
<evidence type="ECO:0000256" key="7">
    <source>
        <dbReference type="RuleBase" id="RU003631"/>
    </source>
</evidence>
<evidence type="ECO:0000313" key="9">
    <source>
        <dbReference type="EMBL" id="PKU69072.1"/>
    </source>
</evidence>
<dbReference type="InterPro" id="IPR027498">
    <property type="entry name" value="Ribosomal_uS2_euk"/>
</dbReference>